<dbReference type="GO" id="GO:0016757">
    <property type="term" value="F:glycosyltransferase activity"/>
    <property type="evidence" value="ECO:0007669"/>
    <property type="project" value="UniProtKB-KW"/>
</dbReference>
<sequence>MSGLNFLLFCFYTTFASGLCSAAPENGNEAIGKSSKAHCTVDSDFVATCDYETLCSDGETLFIVAAEREAELEEATANWKVPLNEIAPELERQSHSESIEYFFSGDGKKAVTPRTYLDTYAFTSWEQMQQSGPIDWLPNGTKFVHPEHQANLYHFATIFMPVWSDVVSSPDGSVYFVNTEQHCLGEWKKMVFRALVTQAEGLLSEEQMSEWLDSMPQRRHDLPKPRSAVLTRDHVWGLPGGQETPCELQTLKRREPFTVCAHHARTFGVRSFVLGGYRDHATLRKALGVSERPRAERSKSPIITVIDRQDREGNVRALADPEGIMEALQELPAYLNASVRYHPAMPVDPYDQVRLMAETDVLVMTVGAGLTNAIFLSQNSAVVQLYPYGILRFPYFSEPISRAGMKYREVFGVVSEEFLNRLEEIGPPYDQCVEDARRIDSPYHKKRMDQDHVCHIYAWLLGETLVEPHLVREAVHDCILSLGHFT</sequence>
<evidence type="ECO:0000256" key="2">
    <source>
        <dbReference type="ARBA" id="ARBA00022679"/>
    </source>
</evidence>
<keyword evidence="3" id="KW-0325">Glycoprotein</keyword>
<evidence type="ECO:0000259" key="5">
    <source>
        <dbReference type="Pfam" id="PF04577"/>
    </source>
</evidence>
<accession>A0A0G4FF13</accession>
<gene>
    <name evidence="6" type="ORF">Cvel_16660</name>
</gene>
<dbReference type="InterPro" id="IPR007657">
    <property type="entry name" value="Glycosyltransferase_61"/>
</dbReference>
<protein>
    <recommendedName>
        <fullName evidence="5">Glycosyltransferase 61 catalytic domain-containing protein</fullName>
    </recommendedName>
</protein>
<dbReference type="Pfam" id="PF04577">
    <property type="entry name" value="Glyco_transf_61"/>
    <property type="match status" value="1"/>
</dbReference>
<feature type="signal peptide" evidence="4">
    <location>
        <begin position="1"/>
        <end position="22"/>
    </location>
</feature>
<proteinExistence type="predicted"/>
<name>A0A0G4FF13_9ALVE</name>
<dbReference type="PANTHER" id="PTHR20961">
    <property type="entry name" value="GLYCOSYLTRANSFERASE"/>
    <property type="match status" value="1"/>
</dbReference>
<evidence type="ECO:0000313" key="6">
    <source>
        <dbReference type="EMBL" id="CEM11794.1"/>
    </source>
</evidence>
<keyword evidence="1" id="KW-0328">Glycosyltransferase</keyword>
<feature type="domain" description="Glycosyltransferase 61 catalytic" evidence="5">
    <location>
        <begin position="289"/>
        <end position="383"/>
    </location>
</feature>
<organism evidence="6">
    <name type="scientific">Chromera velia CCMP2878</name>
    <dbReference type="NCBI Taxonomy" id="1169474"/>
    <lineage>
        <taxon>Eukaryota</taxon>
        <taxon>Sar</taxon>
        <taxon>Alveolata</taxon>
        <taxon>Colpodellida</taxon>
        <taxon>Chromeraceae</taxon>
        <taxon>Chromera</taxon>
    </lineage>
</organism>
<dbReference type="EMBL" id="CDMZ01000322">
    <property type="protein sequence ID" value="CEM11794.1"/>
    <property type="molecule type" value="Genomic_DNA"/>
</dbReference>
<evidence type="ECO:0000256" key="4">
    <source>
        <dbReference type="SAM" id="SignalP"/>
    </source>
</evidence>
<dbReference type="InterPro" id="IPR049625">
    <property type="entry name" value="Glyco_transf_61_cat"/>
</dbReference>
<dbReference type="AlphaFoldDB" id="A0A0G4FF13"/>
<evidence type="ECO:0000256" key="1">
    <source>
        <dbReference type="ARBA" id="ARBA00022676"/>
    </source>
</evidence>
<evidence type="ECO:0000256" key="3">
    <source>
        <dbReference type="ARBA" id="ARBA00023180"/>
    </source>
</evidence>
<keyword evidence="4" id="KW-0732">Signal</keyword>
<dbReference type="VEuPathDB" id="CryptoDB:Cvel_16660"/>
<keyword evidence="2" id="KW-0808">Transferase</keyword>
<feature type="chain" id="PRO_5005188516" description="Glycosyltransferase 61 catalytic domain-containing protein" evidence="4">
    <location>
        <begin position="23"/>
        <end position="486"/>
    </location>
</feature>
<reference evidence="6" key="1">
    <citation type="submission" date="2014-11" db="EMBL/GenBank/DDBJ databases">
        <authorList>
            <person name="Otto D Thomas"/>
            <person name="Naeem Raeece"/>
        </authorList>
    </citation>
    <scope>NUCLEOTIDE SEQUENCE</scope>
</reference>
<dbReference type="PhylomeDB" id="A0A0G4FF13"/>